<dbReference type="InterPro" id="IPR046885">
    <property type="entry name" value="MnmA-like_C"/>
</dbReference>
<name>A0A7C2FT87_9DEIN</name>
<organism evidence="3">
    <name type="scientific">Thermus islandicus</name>
    <dbReference type="NCBI Taxonomy" id="540988"/>
    <lineage>
        <taxon>Bacteria</taxon>
        <taxon>Thermotogati</taxon>
        <taxon>Deinococcota</taxon>
        <taxon>Deinococci</taxon>
        <taxon>Thermales</taxon>
        <taxon>Thermaceae</taxon>
        <taxon>Thermus</taxon>
    </lineage>
</organism>
<feature type="transmembrane region" description="Helical" evidence="1">
    <location>
        <begin position="242"/>
        <end position="261"/>
    </location>
</feature>
<feature type="transmembrane region" description="Helical" evidence="1">
    <location>
        <begin position="186"/>
        <end position="204"/>
    </location>
</feature>
<evidence type="ECO:0000313" key="3">
    <source>
        <dbReference type="EMBL" id="HEH81847.1"/>
    </source>
</evidence>
<sequence length="401" mass="42577">MRPNASVPLKSVALPTEHGGWGFTLEPLLLGLLLAPGPPTLGLFLLGLFGFLARHPLKLLYQDLRRGKRYPRTELALRMGAAYLALSLAGLLLALLTAEGRLLLPLLLALPLGAYVAYTDARNRSRDLFPEVAAALFMAAFAPAGVLAGGLPPKVALGSLLALALRDVAALYHARTQVLRARGQTPRLYPALLALWGSALLALLSFRQGFLPSPTLLALLLLALFGSLTLLRPPVPARVVGWTQMGFGLLIVLATALGYTLQGLPTGLLGASALHRGLGLALGYPVYVVDIDPDRNAVVVGSDRDLLREEVLVDRVNWVAIPELTGPLEVTARIRYHAPDAAAVIEPAGEGRVLTRFREPQRAVTPGQAVVWYRDDLVVGGGVAVRTPHPAAVAAARAGAY</sequence>
<keyword evidence="1" id="KW-1133">Transmembrane helix</keyword>
<feature type="transmembrane region" description="Helical" evidence="1">
    <location>
        <begin position="128"/>
        <end position="149"/>
    </location>
</feature>
<keyword evidence="1" id="KW-0472">Membrane</keyword>
<dbReference type="Pfam" id="PF14256">
    <property type="entry name" value="YwiC"/>
    <property type="match status" value="1"/>
</dbReference>
<protein>
    <recommendedName>
        <fullName evidence="2">tRNA-specific 2-thiouridylase MnmA-like C-terminal domain-containing protein</fullName>
    </recommendedName>
</protein>
<feature type="transmembrane region" description="Helical" evidence="1">
    <location>
        <begin position="155"/>
        <end position="174"/>
    </location>
</feature>
<gene>
    <name evidence="3" type="ORF">ENP73_02320</name>
</gene>
<feature type="transmembrane region" description="Helical" evidence="1">
    <location>
        <begin position="75"/>
        <end position="96"/>
    </location>
</feature>
<dbReference type="Gene3D" id="2.40.30.10">
    <property type="entry name" value="Translation factors"/>
    <property type="match status" value="1"/>
</dbReference>
<feature type="transmembrane region" description="Helical" evidence="1">
    <location>
        <begin position="102"/>
        <end position="121"/>
    </location>
</feature>
<reference evidence="3" key="1">
    <citation type="journal article" date="2020" name="mSystems">
        <title>Genome- and Community-Level Interaction Insights into Carbon Utilization and Element Cycling Functions of Hydrothermarchaeota in Hydrothermal Sediment.</title>
        <authorList>
            <person name="Zhou Z."/>
            <person name="Liu Y."/>
            <person name="Xu W."/>
            <person name="Pan J."/>
            <person name="Luo Z.H."/>
            <person name="Li M."/>
        </authorList>
    </citation>
    <scope>NUCLEOTIDE SEQUENCE [LARGE SCALE GENOMIC DNA]</scope>
    <source>
        <strain evidence="3">SpSt-246</strain>
    </source>
</reference>
<accession>A0A7C2FT87</accession>
<dbReference type="InterPro" id="IPR025576">
    <property type="entry name" value="YwiC"/>
</dbReference>
<feature type="transmembrane region" description="Helical" evidence="1">
    <location>
        <begin position="210"/>
        <end position="230"/>
    </location>
</feature>
<dbReference type="PANTHER" id="PTHR11933">
    <property type="entry name" value="TRNA 5-METHYLAMINOMETHYL-2-THIOURIDYLATE -METHYLTRANSFERASE"/>
    <property type="match status" value="1"/>
</dbReference>
<feature type="transmembrane region" description="Helical" evidence="1">
    <location>
        <begin position="28"/>
        <end position="54"/>
    </location>
</feature>
<evidence type="ECO:0000256" key="1">
    <source>
        <dbReference type="SAM" id="Phobius"/>
    </source>
</evidence>
<dbReference type="EMBL" id="DSKL01000101">
    <property type="protein sequence ID" value="HEH81847.1"/>
    <property type="molecule type" value="Genomic_DNA"/>
</dbReference>
<proteinExistence type="predicted"/>
<evidence type="ECO:0000259" key="2">
    <source>
        <dbReference type="Pfam" id="PF20258"/>
    </source>
</evidence>
<comment type="caution">
    <text evidence="3">The sequence shown here is derived from an EMBL/GenBank/DDBJ whole genome shotgun (WGS) entry which is preliminary data.</text>
</comment>
<keyword evidence="1" id="KW-0812">Transmembrane</keyword>
<feature type="domain" description="tRNA-specific 2-thiouridylase MnmA-like C-terminal" evidence="2">
    <location>
        <begin position="309"/>
        <end position="383"/>
    </location>
</feature>
<dbReference type="Pfam" id="PF20258">
    <property type="entry name" value="tRNA_Me_trans_C"/>
    <property type="match status" value="1"/>
</dbReference>
<dbReference type="AlphaFoldDB" id="A0A7C2FT87"/>
<dbReference type="GO" id="GO:0002143">
    <property type="term" value="P:tRNA wobble position uridine thiolation"/>
    <property type="evidence" value="ECO:0007669"/>
    <property type="project" value="TreeGrafter"/>
</dbReference>
<dbReference type="PANTHER" id="PTHR11933:SF5">
    <property type="entry name" value="MITOCHONDRIAL TRNA-SPECIFIC 2-THIOURIDYLASE 1"/>
    <property type="match status" value="1"/>
</dbReference>